<evidence type="ECO:0000259" key="10">
    <source>
        <dbReference type="Pfam" id="PF04560"/>
    </source>
</evidence>
<name>M4QKP2_HISAR</name>
<dbReference type="Gene3D" id="3.90.1100.10">
    <property type="match status" value="2"/>
</dbReference>
<protein>
    <recommendedName>
        <fullName evidence="2">DNA-directed RNA polymerase</fullName>
        <ecNumber evidence="2">2.7.7.6</ecNumber>
    </recommendedName>
</protein>
<keyword evidence="6" id="KW-0804">Transcription</keyword>
<keyword evidence="3" id="KW-0240">DNA-directed RNA polymerase</keyword>
<evidence type="ECO:0000256" key="7">
    <source>
        <dbReference type="ARBA" id="ARBA00048552"/>
    </source>
</evidence>
<reference evidence="13" key="1">
    <citation type="journal article" date="2004" name="RNA">
        <title>Mitochondrial 3' tRNA editing in the jakobid Seculamonas ecuadoriensis: a novel mechanism and implications for tRNA processing.</title>
        <authorList>
            <person name="Leigh J."/>
            <person name="Lang B.F."/>
        </authorList>
    </citation>
    <scope>NUCLEOTIDE SEQUENCE</scope>
    <source>
        <strain evidence="13">ATCC 50634</strain>
    </source>
</reference>
<dbReference type="PANTHER" id="PTHR20856">
    <property type="entry name" value="DNA-DIRECTED RNA POLYMERASE I SUBUNIT 2"/>
    <property type="match status" value="1"/>
</dbReference>
<dbReference type="SUPFAM" id="SSF64484">
    <property type="entry name" value="beta and beta-prime subunits of DNA dependent RNA-polymerase"/>
    <property type="match status" value="1"/>
</dbReference>
<dbReference type="GO" id="GO:0000428">
    <property type="term" value="C:DNA-directed RNA polymerase complex"/>
    <property type="evidence" value="ECO:0007669"/>
    <property type="project" value="UniProtKB-KW"/>
</dbReference>
<dbReference type="InterPro" id="IPR019462">
    <property type="entry name" value="DNA-dir_RNA_pol_bsu_external_1"/>
</dbReference>
<dbReference type="InterPro" id="IPR014724">
    <property type="entry name" value="RNA_pol_RPB2_OB-fold"/>
</dbReference>
<dbReference type="Gene3D" id="2.40.50.100">
    <property type="match status" value="1"/>
</dbReference>
<dbReference type="InterPro" id="IPR015712">
    <property type="entry name" value="DNA-dir_RNA_pol_su2"/>
</dbReference>
<gene>
    <name evidence="13" type="primary">rpoB</name>
</gene>
<dbReference type="GeneID" id="16029440"/>
<dbReference type="Pfam" id="PF00562">
    <property type="entry name" value="RNA_pol_Rpb2_6"/>
    <property type="match status" value="1"/>
</dbReference>
<feature type="domain" description="DNA-directed RNA polymerase beta subunit external 1" evidence="12">
    <location>
        <begin position="608"/>
        <end position="674"/>
    </location>
</feature>
<dbReference type="EMBL" id="KC353353">
    <property type="protein sequence ID" value="AGH24038.1"/>
    <property type="molecule type" value="Genomic_DNA"/>
</dbReference>
<accession>M4QKP2</accession>
<dbReference type="Pfam" id="PF04565">
    <property type="entry name" value="RNA_pol_Rpb2_3"/>
    <property type="match status" value="1"/>
</dbReference>
<dbReference type="InterPro" id="IPR037034">
    <property type="entry name" value="RNA_pol_Rpb2_2_sf"/>
</dbReference>
<dbReference type="EC" id="2.7.7.6" evidence="2"/>
<evidence type="ECO:0000256" key="8">
    <source>
        <dbReference type="RuleBase" id="RU000434"/>
    </source>
</evidence>
<geneLocation type="mitochondrion" evidence="13"/>
<evidence type="ECO:0000256" key="1">
    <source>
        <dbReference type="ARBA" id="ARBA00006835"/>
    </source>
</evidence>
<dbReference type="GO" id="GO:0006351">
    <property type="term" value="P:DNA-templated transcription"/>
    <property type="evidence" value="ECO:0007669"/>
    <property type="project" value="InterPro"/>
</dbReference>
<evidence type="ECO:0000256" key="4">
    <source>
        <dbReference type="ARBA" id="ARBA00022679"/>
    </source>
</evidence>
<keyword evidence="5 13" id="KW-0548">Nucleotidyltransferase</keyword>
<keyword evidence="13" id="KW-0496">Mitochondrion</keyword>
<feature type="domain" description="RNA polymerase Rpb2" evidence="11">
    <location>
        <begin position="530"/>
        <end position="598"/>
    </location>
</feature>
<dbReference type="InterPro" id="IPR007641">
    <property type="entry name" value="RNA_pol_Rpb2_7"/>
</dbReference>
<dbReference type="InterPro" id="IPR007120">
    <property type="entry name" value="DNA-dir_RNAP_su2_dom"/>
</dbReference>
<evidence type="ECO:0000259" key="9">
    <source>
        <dbReference type="Pfam" id="PF00562"/>
    </source>
</evidence>
<comment type="similarity">
    <text evidence="1 8">Belongs to the RNA polymerase beta chain family.</text>
</comment>
<dbReference type="InterPro" id="IPR042107">
    <property type="entry name" value="DNA-dir_RNA_pol_bsu_ext_1_sf"/>
</dbReference>
<reference evidence="13" key="3">
    <citation type="journal article" date="2013" name="Genome Biol. Evol.">
        <title>Strikingly bacteria-like and gene-rich mitochondrial genomes throughout jakobid protists.</title>
        <authorList>
            <person name="Burger G."/>
            <person name="Gray M.W."/>
            <person name="Forget L."/>
            <person name="Lang B.F."/>
        </authorList>
    </citation>
    <scope>NUCLEOTIDE SEQUENCE</scope>
    <source>
        <strain evidence="13">ATCC 50634</strain>
    </source>
</reference>
<dbReference type="Gene3D" id="3.90.1800.10">
    <property type="entry name" value="RNA polymerase alpha subunit dimerisation domain"/>
    <property type="match status" value="1"/>
</dbReference>
<evidence type="ECO:0000259" key="12">
    <source>
        <dbReference type="Pfam" id="PF10385"/>
    </source>
</evidence>
<dbReference type="Gene3D" id="2.40.270.10">
    <property type="entry name" value="DNA-directed RNA polymerase, subunit 2, domain 6"/>
    <property type="match status" value="2"/>
</dbReference>
<dbReference type="Pfam" id="PF04560">
    <property type="entry name" value="RNA_pol_Rpb2_7"/>
    <property type="match status" value="1"/>
</dbReference>
<dbReference type="Gene3D" id="2.40.50.150">
    <property type="match status" value="1"/>
</dbReference>
<dbReference type="GO" id="GO:0003677">
    <property type="term" value="F:DNA binding"/>
    <property type="evidence" value="ECO:0007669"/>
    <property type="project" value="InterPro"/>
</dbReference>
<feature type="domain" description="RNA polymerase Rpb2" evidence="10">
    <location>
        <begin position="1384"/>
        <end position="1455"/>
    </location>
</feature>
<proteinExistence type="inferred from homology"/>
<evidence type="ECO:0000256" key="2">
    <source>
        <dbReference type="ARBA" id="ARBA00012418"/>
    </source>
</evidence>
<evidence type="ECO:0000313" key="13">
    <source>
        <dbReference type="EMBL" id="AGH24038.1"/>
    </source>
</evidence>
<dbReference type="GO" id="GO:0032549">
    <property type="term" value="F:ribonucleoside binding"/>
    <property type="evidence" value="ECO:0007669"/>
    <property type="project" value="InterPro"/>
</dbReference>
<evidence type="ECO:0000259" key="11">
    <source>
        <dbReference type="Pfam" id="PF04565"/>
    </source>
</evidence>
<evidence type="ECO:0000256" key="3">
    <source>
        <dbReference type="ARBA" id="ARBA00022478"/>
    </source>
</evidence>
<dbReference type="GO" id="GO:0003899">
    <property type="term" value="F:DNA-directed RNA polymerase activity"/>
    <property type="evidence" value="ECO:0007669"/>
    <property type="project" value="UniProtKB-EC"/>
</dbReference>
<comment type="catalytic activity">
    <reaction evidence="7">
        <text>RNA(n) + a ribonucleoside 5'-triphosphate = RNA(n+1) + diphosphate</text>
        <dbReference type="Rhea" id="RHEA:21248"/>
        <dbReference type="Rhea" id="RHEA-COMP:14527"/>
        <dbReference type="Rhea" id="RHEA-COMP:17342"/>
        <dbReference type="ChEBI" id="CHEBI:33019"/>
        <dbReference type="ChEBI" id="CHEBI:61557"/>
        <dbReference type="ChEBI" id="CHEBI:140395"/>
        <dbReference type="EC" id="2.7.7.6"/>
    </reaction>
</comment>
<reference evidence="13" key="2">
    <citation type="journal article" date="2006" name="RNA">
        <title>Hybrid E. coli--Mitochondrial ribonuclease P RNAs are catalytically active.</title>
        <authorList>
            <person name="Seif E."/>
            <person name="Cadieux A."/>
            <person name="Lang B.F."/>
        </authorList>
    </citation>
    <scope>NUCLEOTIDE SEQUENCE</scope>
    <source>
        <strain evidence="13">ATCC 50634</strain>
    </source>
</reference>
<evidence type="ECO:0000256" key="5">
    <source>
        <dbReference type="ARBA" id="ARBA00022695"/>
    </source>
</evidence>
<organism evidence="13">
    <name type="scientific">Histiona aroides</name>
    <name type="common">Flagellate</name>
    <dbReference type="NCBI Taxonomy" id="392300"/>
    <lineage>
        <taxon>Eukaryota</taxon>
        <taxon>Discoba</taxon>
        <taxon>Jakobida</taxon>
        <taxon>Histionina</taxon>
        <taxon>Histionidae</taxon>
        <taxon>Histiona</taxon>
    </lineage>
</organism>
<dbReference type="Pfam" id="PF10385">
    <property type="entry name" value="RNA_pol_Rpb2_45"/>
    <property type="match status" value="1"/>
</dbReference>
<sequence length="1462" mass="167229">MEKKTPINSKEYPITLGISNTFDDTVIPNLLKINKSSYNDFLQRFTPIEKRRNTGLEQLLRSFIGDPYVGYIFGTASYTTDECITNNKTYGIPLYVYVRSKKHKPYTRYYVGEMPLLTKSGSFIINGVENTIVNQLTRDSGIYVDNNESSSTRDVVKIRGLKGRSVQLEIIDNTFIGRKINNKKNERLHTHQDMTVLLDHLNLSFKDVAHALTYTVEEYEYTGDKWRVIFDWSSLKKNRYNSSSNESYNANVLPIHGSRLSTDEYRSMLNTSVVRIFTEGLPAKKKKSYMVLDIYNNYGKSIFAQESRNLYPCSLVAKLLSFIGTMYEDRVFTHEFLPLYREICNYGYCTILFVSMHEKNNYYNTCLTNVVSSKKSKIIHLYQNSGITGDHIMAQIRAKEDNVVKTYKECLLSTPARLRMNCLFGTYSKLNTLSAVDIAYTIRYLIQIHNRLTVSDNLAEQDFYNKKFSSIGEQFYTCLKESFIDARSRIDIRLYRRHYSSMDSVGNDIESCKNALKFVIKYLTRSSLCQYTEQVNPLSYITHSRKVSLMGPGGLKTDNVSLEMRDVHISSYGRICPIETPEGKSVGVVTSLSVFTRVNNNNQLETPYLKVSDGIVTNTIHYLSPVEEKTKYISLANQALHKDKTFLNRREVYCRYNNQTVIVPSSKVDYIELSNKQLVSLSSSMIPFLEHNDANRALMGSNMQRQAVPLDNIEKPLVGTGMESIAPRDLYSLTQLTHSQYMPFDTSLALDHLGVLLYKKIMHNKTFCMDIVKTHQLVINKHTNQKTMNTQRIQTVNGYNNLFNSVSYSGYAMSNNAVSLGNNILIAFTSMNGHTFEDSIVISERLLRHGYLQSTHLEVYKTMESQESDSQEVIKHIPEIPNMDIDGVISIGSVVKKDDVLVCKEKRQLYSINKNKLIVSDKSMRYKSKKNGYVVDVVKLYQYDQAPGYVVQKPRHLLDMGIKDYLARKSIYLCPYLLITEPEHVMNIHNRYICTSSCHDLLAMLPSSHTTSVYTKTIIKHLNNGKNGFDDDLYQGFLSVINMWGIINQLSRSYTYKFLKELTAKHAIKQKEPFISLQHRYNPYLQVLRLFIRGRSSPIAQSIKNPSDIMYSDTIWLMQRMLSISTIYTYKTLKLLYANIAGVRALARKEQKVKKTSSSKYEDNHLKMVKVVVATTHGIQAGDKLTGRYGNKGVISRVLSVEDMPYLRDGTPVDIILSPLGVSSRMNIGQLFENYLGNITMAISTDIQQFMHNINNNNYLELRHYISALFKNTKEQMYILGLNKRELLSLSASLVHGAGVGTQVFNSATSTDLDRISRKLRLDTRGKVELLDGVTGEPLDNKVTAGYLYVMKLNHLIDHKIHGRSTGPYNVVTQQASKGKSRNGGQRLGEMEVWALQAYGAAYTLQEMLTFKSDSTVARTNFLQQFIKGKSYRIDIPRTFKLLRDELRVLGMELFFMVQSNK</sequence>
<dbReference type="RefSeq" id="YP_007890544.1">
    <property type="nucleotide sequence ID" value="NC_021125.1"/>
</dbReference>
<dbReference type="Gene3D" id="2.30.150.10">
    <property type="entry name" value="DNA-directed RNA polymerase, beta subunit, external 1 domain"/>
    <property type="match status" value="1"/>
</dbReference>
<evidence type="ECO:0000256" key="6">
    <source>
        <dbReference type="ARBA" id="ARBA00023163"/>
    </source>
</evidence>
<dbReference type="InterPro" id="IPR007645">
    <property type="entry name" value="RNA_pol_Rpb2_3"/>
</dbReference>
<dbReference type="InterPro" id="IPR037033">
    <property type="entry name" value="DNA-dir_RNAP_su2_hyb_sf"/>
</dbReference>
<keyword evidence="4 13" id="KW-0808">Transferase</keyword>
<feature type="domain" description="DNA-directed RNA polymerase subunit 2 hybrid-binding" evidence="9">
    <location>
        <begin position="775"/>
        <end position="1382"/>
    </location>
</feature>
<dbReference type="Gene3D" id="3.90.1110.10">
    <property type="entry name" value="RNA polymerase Rpb2, domain 2"/>
    <property type="match status" value="1"/>
</dbReference>